<feature type="transmembrane region" description="Helical" evidence="5">
    <location>
        <begin position="32"/>
        <end position="55"/>
    </location>
</feature>
<keyword evidence="2 5" id="KW-0812">Transmembrane</keyword>
<dbReference type="EMBL" id="ML977310">
    <property type="protein sequence ID" value="KAF2122855.1"/>
    <property type="molecule type" value="Genomic_DNA"/>
</dbReference>
<keyword evidence="8" id="KW-1185">Reference proteome</keyword>
<dbReference type="OrthoDB" id="1077582at2759"/>
<sequence>MANQLALTIHLTLLFIQAFFLAAPCFPGKAHLLVLCILILTTATHLVGPVSTYAAETQPYTLLWPIWLATVEKCVTASSTPIEDHYWRVDRPSREASDMTSFGPRKLKWACASLCNWRLIRWNRQTKNVPTSTNLRRSNFLIAQLFKFPKLLLMSDLILQLNIRLFWTAPDGSAFTDSKRLTIQDPSWLWSFGKALAFGCGPYFFMNMQYVALSIPTVLVGLGKPVDWPPLFGNIKDATTVRAFWGQFWHQSIRIPLTTIGDCIIDALGIQRKTILGDYVFIWIAFGISGIMHAQSMALLPRPANISVLDTTVGIMYFFLWQALAITLEDFAQWVWHVENHGRAESLIGYVWVVCNMWFSLPWAADVMMRLRLTEESFLGFTFFGPWVHRMPLP</sequence>
<dbReference type="Proteomes" id="UP000799770">
    <property type="component" value="Unassembled WGS sequence"/>
</dbReference>
<dbReference type="InterPro" id="IPR032805">
    <property type="entry name" value="Wax_synthase_dom"/>
</dbReference>
<keyword evidence="4 5" id="KW-0472">Membrane</keyword>
<dbReference type="AlphaFoldDB" id="A0A6A5ZUU7"/>
<feature type="domain" description="Wax synthase" evidence="6">
    <location>
        <begin position="228"/>
        <end position="320"/>
    </location>
</feature>
<protein>
    <submittedName>
        <fullName evidence="7">Toxin biosynthesis protein</fullName>
    </submittedName>
</protein>
<proteinExistence type="predicted"/>
<evidence type="ECO:0000313" key="8">
    <source>
        <dbReference type="Proteomes" id="UP000799770"/>
    </source>
</evidence>
<evidence type="ECO:0000313" key="7">
    <source>
        <dbReference type="EMBL" id="KAF2122855.1"/>
    </source>
</evidence>
<evidence type="ECO:0000259" key="6">
    <source>
        <dbReference type="Pfam" id="PF13813"/>
    </source>
</evidence>
<feature type="transmembrane region" description="Helical" evidence="5">
    <location>
        <begin position="306"/>
        <end position="326"/>
    </location>
</feature>
<dbReference type="GO" id="GO:0016020">
    <property type="term" value="C:membrane"/>
    <property type="evidence" value="ECO:0007669"/>
    <property type="project" value="UniProtKB-SubCell"/>
</dbReference>
<comment type="subcellular location">
    <subcellularLocation>
        <location evidence="1">Membrane</location>
        <topology evidence="1">Multi-pass membrane protein</topology>
    </subcellularLocation>
</comment>
<evidence type="ECO:0000256" key="5">
    <source>
        <dbReference type="SAM" id="Phobius"/>
    </source>
</evidence>
<keyword evidence="3 5" id="KW-1133">Transmembrane helix</keyword>
<gene>
    <name evidence="7" type="ORF">BDV96DRAFT_639413</name>
</gene>
<evidence type="ECO:0000256" key="1">
    <source>
        <dbReference type="ARBA" id="ARBA00004141"/>
    </source>
</evidence>
<name>A0A6A5ZUU7_9PLEO</name>
<organism evidence="7 8">
    <name type="scientific">Lophiotrema nucula</name>
    <dbReference type="NCBI Taxonomy" id="690887"/>
    <lineage>
        <taxon>Eukaryota</taxon>
        <taxon>Fungi</taxon>
        <taxon>Dikarya</taxon>
        <taxon>Ascomycota</taxon>
        <taxon>Pezizomycotina</taxon>
        <taxon>Dothideomycetes</taxon>
        <taxon>Pleosporomycetidae</taxon>
        <taxon>Pleosporales</taxon>
        <taxon>Lophiotremataceae</taxon>
        <taxon>Lophiotrema</taxon>
    </lineage>
</organism>
<dbReference type="Pfam" id="PF13813">
    <property type="entry name" value="MBOAT_2"/>
    <property type="match status" value="1"/>
</dbReference>
<feature type="transmembrane region" description="Helical" evidence="5">
    <location>
        <begin position="347"/>
        <end position="365"/>
    </location>
</feature>
<evidence type="ECO:0000256" key="3">
    <source>
        <dbReference type="ARBA" id="ARBA00022989"/>
    </source>
</evidence>
<evidence type="ECO:0000256" key="2">
    <source>
        <dbReference type="ARBA" id="ARBA00022692"/>
    </source>
</evidence>
<feature type="transmembrane region" description="Helical" evidence="5">
    <location>
        <begin position="280"/>
        <end position="300"/>
    </location>
</feature>
<reference evidence="7" key="1">
    <citation type="journal article" date="2020" name="Stud. Mycol.">
        <title>101 Dothideomycetes genomes: a test case for predicting lifestyles and emergence of pathogens.</title>
        <authorList>
            <person name="Haridas S."/>
            <person name="Albert R."/>
            <person name="Binder M."/>
            <person name="Bloem J."/>
            <person name="Labutti K."/>
            <person name="Salamov A."/>
            <person name="Andreopoulos B."/>
            <person name="Baker S."/>
            <person name="Barry K."/>
            <person name="Bills G."/>
            <person name="Bluhm B."/>
            <person name="Cannon C."/>
            <person name="Castanera R."/>
            <person name="Culley D."/>
            <person name="Daum C."/>
            <person name="Ezra D."/>
            <person name="Gonzalez J."/>
            <person name="Henrissat B."/>
            <person name="Kuo A."/>
            <person name="Liang C."/>
            <person name="Lipzen A."/>
            <person name="Lutzoni F."/>
            <person name="Magnuson J."/>
            <person name="Mondo S."/>
            <person name="Nolan M."/>
            <person name="Ohm R."/>
            <person name="Pangilinan J."/>
            <person name="Park H.-J."/>
            <person name="Ramirez L."/>
            <person name="Alfaro M."/>
            <person name="Sun H."/>
            <person name="Tritt A."/>
            <person name="Yoshinaga Y."/>
            <person name="Zwiers L.-H."/>
            <person name="Turgeon B."/>
            <person name="Goodwin S."/>
            <person name="Spatafora J."/>
            <person name="Crous P."/>
            <person name="Grigoriev I."/>
        </authorList>
    </citation>
    <scope>NUCLEOTIDE SEQUENCE</scope>
    <source>
        <strain evidence="7">CBS 627.86</strain>
    </source>
</reference>
<evidence type="ECO:0000256" key="4">
    <source>
        <dbReference type="ARBA" id="ARBA00023136"/>
    </source>
</evidence>
<accession>A0A6A5ZUU7</accession>